<keyword evidence="7" id="KW-0539">Nucleus</keyword>
<name>A0A147BAZ7_IXORI</name>
<dbReference type="GO" id="GO:0003677">
    <property type="term" value="F:DNA binding"/>
    <property type="evidence" value="ECO:0007669"/>
    <property type="project" value="InterPro"/>
</dbReference>
<dbReference type="GO" id="GO:0005634">
    <property type="term" value="C:nucleus"/>
    <property type="evidence" value="ECO:0007669"/>
    <property type="project" value="UniProtKB-SubCell"/>
</dbReference>
<evidence type="ECO:0000256" key="3">
    <source>
        <dbReference type="ARBA" id="ARBA00022771"/>
    </source>
</evidence>
<dbReference type="PANTHER" id="PTHR46481:SF10">
    <property type="entry name" value="ZINC FINGER BED DOMAIN-CONTAINING PROTEIN 39"/>
    <property type="match status" value="1"/>
</dbReference>
<evidence type="ECO:0000256" key="9">
    <source>
        <dbReference type="SAM" id="MobiDB-lite"/>
    </source>
</evidence>
<proteinExistence type="predicted"/>
<keyword evidence="2" id="KW-0479">Metal-binding</keyword>
<dbReference type="SUPFAM" id="SSF140996">
    <property type="entry name" value="Hermes dimerisation domain"/>
    <property type="match status" value="1"/>
</dbReference>
<evidence type="ECO:0000256" key="5">
    <source>
        <dbReference type="ARBA" id="ARBA00023015"/>
    </source>
</evidence>
<dbReference type="GO" id="GO:0008270">
    <property type="term" value="F:zinc ion binding"/>
    <property type="evidence" value="ECO:0007669"/>
    <property type="project" value="UniProtKB-KW"/>
</dbReference>
<dbReference type="InterPro" id="IPR012337">
    <property type="entry name" value="RNaseH-like_sf"/>
</dbReference>
<dbReference type="InterPro" id="IPR003656">
    <property type="entry name" value="Znf_BED"/>
</dbReference>
<dbReference type="SUPFAM" id="SSF53098">
    <property type="entry name" value="Ribonuclease H-like"/>
    <property type="match status" value="1"/>
</dbReference>
<dbReference type="EMBL" id="GEGO01007473">
    <property type="protein sequence ID" value="JAR87931.1"/>
    <property type="molecule type" value="Transcribed_RNA"/>
</dbReference>
<comment type="subcellular location">
    <subcellularLocation>
        <location evidence="1">Nucleus</location>
    </subcellularLocation>
</comment>
<dbReference type="SUPFAM" id="SSF57667">
    <property type="entry name" value="beta-beta-alpha zinc fingers"/>
    <property type="match status" value="1"/>
</dbReference>
<keyword evidence="5" id="KW-0805">Transcription regulation</keyword>
<keyword evidence="3 8" id="KW-0863">Zinc-finger</keyword>
<evidence type="ECO:0000256" key="1">
    <source>
        <dbReference type="ARBA" id="ARBA00004123"/>
    </source>
</evidence>
<dbReference type="AlphaFoldDB" id="A0A147BAZ7"/>
<keyword evidence="4" id="KW-0862">Zinc</keyword>
<feature type="domain" description="BED-type" evidence="10">
    <location>
        <begin position="11"/>
        <end position="61"/>
    </location>
</feature>
<accession>A0A147BAZ7</accession>
<feature type="non-terminal residue" evidence="11">
    <location>
        <position position="1"/>
    </location>
</feature>
<evidence type="ECO:0000313" key="11">
    <source>
        <dbReference type="EMBL" id="JAR87931.1"/>
    </source>
</evidence>
<dbReference type="PANTHER" id="PTHR46481">
    <property type="entry name" value="ZINC FINGER BED DOMAIN-CONTAINING PROTEIN 4"/>
    <property type="match status" value="1"/>
</dbReference>
<evidence type="ECO:0000256" key="8">
    <source>
        <dbReference type="PROSITE-ProRule" id="PRU00027"/>
    </source>
</evidence>
<sequence>RNELETARKQREKSAIWKYFARVTASMAQCTACESTLKAPTGTTTLLVNHLKVHSSLLKEYRGITAGTPGKDQRTLTDFVLRREPLPEKRVLALNNTVAAMVALDLQPSSIVEDRGFKELLTEAVPNYRLPSRSTLSRVLVPRMYDDTRKKVKAELNSAFEGGTTAVAFTSDMWTSRANESYVSFTCHLLTPKFTLKRFTLNTRHITASHSAVNIATILDEMCSEWEIPDECAKFIVTDNGRNIRAAVRRLLWTERACFAHTLQLAINDARSRAPAMGRLCKKVRHIVGHYKHSSSAQKRLEECQKKMGKDALHLVQDVETRWNSQYLMLSLLLELKEAVTVELATSDCDIDGLGSSEWKDASEYVQALKPLFDATVIASAEKYPSLSSQVPMIFGMLHCLGNCAGVSEFPAELIRSITARFTLYKEDKEACLAMFLDPRFKSTICKAGKEKLLCHKALVLQELASCDATKGTQPEAATQSKEQGSTPSAMFGNHLTT</sequence>
<dbReference type="GO" id="GO:0009791">
    <property type="term" value="P:post-embryonic development"/>
    <property type="evidence" value="ECO:0007669"/>
    <property type="project" value="UniProtKB-ARBA"/>
</dbReference>
<evidence type="ECO:0000259" key="10">
    <source>
        <dbReference type="PROSITE" id="PS50808"/>
    </source>
</evidence>
<protein>
    <submittedName>
        <fullName evidence="11">Putative hat-25 zm</fullName>
    </submittedName>
</protein>
<reference evidence="11" key="1">
    <citation type="journal article" date="2018" name="PLoS Negl. Trop. Dis.">
        <title>Sialome diversity of ticks revealed by RNAseq of single tick salivary glands.</title>
        <authorList>
            <person name="Perner J."/>
            <person name="Kropackova S."/>
            <person name="Kopacek P."/>
            <person name="Ribeiro J.M."/>
        </authorList>
    </citation>
    <scope>NUCLEOTIDE SEQUENCE</scope>
    <source>
        <strain evidence="11">Siblings of single egg batch collected in Ceske Budejovice</strain>
        <tissue evidence="11">Salivary glands</tissue>
    </source>
</reference>
<dbReference type="Pfam" id="PF02892">
    <property type="entry name" value="zf-BED"/>
    <property type="match status" value="1"/>
</dbReference>
<dbReference type="SMART" id="SM00614">
    <property type="entry name" value="ZnF_BED"/>
    <property type="match status" value="1"/>
</dbReference>
<keyword evidence="6" id="KW-0804">Transcription</keyword>
<feature type="region of interest" description="Disordered" evidence="9">
    <location>
        <begin position="475"/>
        <end position="498"/>
    </location>
</feature>
<evidence type="ECO:0000256" key="2">
    <source>
        <dbReference type="ARBA" id="ARBA00022723"/>
    </source>
</evidence>
<evidence type="ECO:0000256" key="7">
    <source>
        <dbReference type="ARBA" id="ARBA00023242"/>
    </source>
</evidence>
<dbReference type="InterPro" id="IPR052035">
    <property type="entry name" value="ZnF_BED_domain_contain"/>
</dbReference>
<dbReference type="PROSITE" id="PS50808">
    <property type="entry name" value="ZF_BED"/>
    <property type="match status" value="1"/>
</dbReference>
<dbReference type="InterPro" id="IPR036236">
    <property type="entry name" value="Znf_C2H2_sf"/>
</dbReference>
<organism evidence="11">
    <name type="scientific">Ixodes ricinus</name>
    <name type="common">Common tick</name>
    <name type="synonym">Acarus ricinus</name>
    <dbReference type="NCBI Taxonomy" id="34613"/>
    <lineage>
        <taxon>Eukaryota</taxon>
        <taxon>Metazoa</taxon>
        <taxon>Ecdysozoa</taxon>
        <taxon>Arthropoda</taxon>
        <taxon>Chelicerata</taxon>
        <taxon>Arachnida</taxon>
        <taxon>Acari</taxon>
        <taxon>Parasitiformes</taxon>
        <taxon>Ixodida</taxon>
        <taxon>Ixodoidea</taxon>
        <taxon>Ixodidae</taxon>
        <taxon>Ixodinae</taxon>
        <taxon>Ixodes</taxon>
    </lineage>
</organism>
<evidence type="ECO:0000256" key="4">
    <source>
        <dbReference type="ARBA" id="ARBA00022833"/>
    </source>
</evidence>
<evidence type="ECO:0000256" key="6">
    <source>
        <dbReference type="ARBA" id="ARBA00023163"/>
    </source>
</evidence>